<sequence>MLNIAILGPGNWAKRLVGSVQGRSESVRFSVAGSRAPERHADFGAAFGIPVVPYASVYARENVDAVLIATPHSEHRDQAIAAARAGKHVFCEKPLALSAADADAIIAECDRAGVVLAHGFNRRFAPAYLEMARRIGAGELGTLLHIEGQFSGPSGLALKPGAWRATREQCPAGAMTARGIHALDTMIALAGPVSRVFAQSDRRVLEVDVDDVTSGLLRFAGGVTGYIASHHATAEIWRIQAYGTKGWLEMRSDNVLTFSPTDGANETVALDQVDKERSELEAFAAAVGGTAAYPVTSTQARNGIAVLQAMAQSAVSGQPVDL</sequence>
<dbReference type="Pfam" id="PF22725">
    <property type="entry name" value="GFO_IDH_MocA_C3"/>
    <property type="match status" value="1"/>
</dbReference>
<dbReference type="GO" id="GO:0016491">
    <property type="term" value="F:oxidoreductase activity"/>
    <property type="evidence" value="ECO:0007669"/>
    <property type="project" value="UniProtKB-KW"/>
</dbReference>
<dbReference type="InterPro" id="IPR000683">
    <property type="entry name" value="Gfo/Idh/MocA-like_OxRdtase_N"/>
</dbReference>
<evidence type="ECO:0000256" key="1">
    <source>
        <dbReference type="ARBA" id="ARBA00023002"/>
    </source>
</evidence>
<dbReference type="HOGENOM" id="CLU_023194_1_2_5"/>
<dbReference type="Gene3D" id="3.40.50.720">
    <property type="entry name" value="NAD(P)-binding Rossmann-like Domain"/>
    <property type="match status" value="1"/>
</dbReference>
<proteinExistence type="predicted"/>
<name>G4RAM2_PELHB</name>
<dbReference type="Pfam" id="PF01408">
    <property type="entry name" value="GFO_IDH_MocA"/>
    <property type="match status" value="1"/>
</dbReference>
<dbReference type="Proteomes" id="UP000008850">
    <property type="component" value="Chromosome"/>
</dbReference>
<dbReference type="AlphaFoldDB" id="G4RAM2"/>
<dbReference type="RefSeq" id="WP_014131694.1">
    <property type="nucleotide sequence ID" value="NC_016078.1"/>
</dbReference>
<dbReference type="PANTHER" id="PTHR43818">
    <property type="entry name" value="BCDNA.GH03377"/>
    <property type="match status" value="1"/>
</dbReference>
<protein>
    <submittedName>
        <fullName evidence="4">Oxidoreductase-like protein</fullName>
    </submittedName>
</protein>
<dbReference type="eggNOG" id="COG0673">
    <property type="taxonomic scope" value="Bacteria"/>
</dbReference>
<dbReference type="InterPro" id="IPR055170">
    <property type="entry name" value="GFO_IDH_MocA-like_dom"/>
</dbReference>
<keyword evidence="1" id="KW-0560">Oxidoreductase</keyword>
<dbReference type="InterPro" id="IPR036291">
    <property type="entry name" value="NAD(P)-bd_dom_sf"/>
</dbReference>
<dbReference type="KEGG" id="phl:KKY_2537"/>
<evidence type="ECO:0000313" key="5">
    <source>
        <dbReference type="Proteomes" id="UP000008850"/>
    </source>
</evidence>
<feature type="domain" description="Gfo/Idh/MocA-like oxidoreductase N-terminal" evidence="2">
    <location>
        <begin position="2"/>
        <end position="119"/>
    </location>
</feature>
<keyword evidence="5" id="KW-1185">Reference proteome</keyword>
<dbReference type="SUPFAM" id="SSF55347">
    <property type="entry name" value="Glyceraldehyde-3-phosphate dehydrogenase-like, C-terminal domain"/>
    <property type="match status" value="1"/>
</dbReference>
<dbReference type="InterPro" id="IPR050463">
    <property type="entry name" value="Gfo/Idh/MocA_oxidrdct_glycsds"/>
</dbReference>
<organism evidence="4 5">
    <name type="scientific">Pelagibacterium halotolerans (strain DSM 22347 / JCM 15775 / CGMCC 1.7692 / B2)</name>
    <dbReference type="NCBI Taxonomy" id="1082931"/>
    <lineage>
        <taxon>Bacteria</taxon>
        <taxon>Pseudomonadati</taxon>
        <taxon>Pseudomonadota</taxon>
        <taxon>Alphaproteobacteria</taxon>
        <taxon>Hyphomicrobiales</taxon>
        <taxon>Devosiaceae</taxon>
        <taxon>Pelagibacterium</taxon>
    </lineage>
</organism>
<dbReference type="STRING" id="1082931.KKY_2537"/>
<evidence type="ECO:0000313" key="4">
    <source>
        <dbReference type="EMBL" id="AEQ52545.1"/>
    </source>
</evidence>
<feature type="domain" description="GFO/IDH/MocA-like oxidoreductase" evidence="3">
    <location>
        <begin position="128"/>
        <end position="249"/>
    </location>
</feature>
<accession>G4RAM2</accession>
<dbReference type="EMBL" id="CP003075">
    <property type="protein sequence ID" value="AEQ52545.1"/>
    <property type="molecule type" value="Genomic_DNA"/>
</dbReference>
<reference evidence="4 5" key="1">
    <citation type="journal article" date="2012" name="J. Bacteriol.">
        <title>Complete genome sequence of Pelagibacterium halotolerans B2T.</title>
        <authorList>
            <person name="Huo Y.Y."/>
            <person name="Cheng H."/>
            <person name="Han X.F."/>
            <person name="Jiang X.W."/>
            <person name="Sun C."/>
            <person name="Zhang X.Q."/>
            <person name="Zhu X.F."/>
            <person name="Liu Y.F."/>
            <person name="Li P.F."/>
            <person name="Ni P.X."/>
            <person name="Wu M."/>
        </authorList>
    </citation>
    <scope>NUCLEOTIDE SEQUENCE [LARGE SCALE GENOMIC DNA]</scope>
    <source>
        <strain evidence="5">DSM 22347 / JCM 15775 / CGMCC 1.7692 / B2</strain>
    </source>
</reference>
<dbReference type="PANTHER" id="PTHR43818:SF11">
    <property type="entry name" value="BCDNA.GH03377"/>
    <property type="match status" value="1"/>
</dbReference>
<evidence type="ECO:0000259" key="3">
    <source>
        <dbReference type="Pfam" id="PF22725"/>
    </source>
</evidence>
<dbReference type="SUPFAM" id="SSF51735">
    <property type="entry name" value="NAD(P)-binding Rossmann-fold domains"/>
    <property type="match status" value="1"/>
</dbReference>
<dbReference type="Gene3D" id="3.30.360.10">
    <property type="entry name" value="Dihydrodipicolinate Reductase, domain 2"/>
    <property type="match status" value="1"/>
</dbReference>
<dbReference type="GO" id="GO:0000166">
    <property type="term" value="F:nucleotide binding"/>
    <property type="evidence" value="ECO:0007669"/>
    <property type="project" value="InterPro"/>
</dbReference>
<gene>
    <name evidence="4" type="ordered locus">KKY_2537</name>
</gene>
<evidence type="ECO:0000259" key="2">
    <source>
        <dbReference type="Pfam" id="PF01408"/>
    </source>
</evidence>